<accession>A0ABM5F4K8</accession>
<proteinExistence type="predicted"/>
<gene>
    <name evidence="2" type="primary">LOC140702834</name>
</gene>
<protein>
    <submittedName>
        <fullName evidence="2">Uncharacterized protein</fullName>
    </submittedName>
</protein>
<reference evidence="2" key="1">
    <citation type="submission" date="2025-08" db="UniProtKB">
        <authorList>
            <consortium name="RefSeq"/>
        </authorList>
    </citation>
    <scope>IDENTIFICATION</scope>
</reference>
<evidence type="ECO:0000313" key="2">
    <source>
        <dbReference type="RefSeq" id="XP_072840339.1"/>
    </source>
</evidence>
<evidence type="ECO:0000313" key="1">
    <source>
        <dbReference type="Proteomes" id="UP001652642"/>
    </source>
</evidence>
<dbReference type="Proteomes" id="UP001652642">
    <property type="component" value="Chromosome 15"/>
</dbReference>
<keyword evidence="1" id="KW-1185">Reference proteome</keyword>
<dbReference type="GeneID" id="140702834"/>
<organism evidence="1 2">
    <name type="scientific">Pogona vitticeps</name>
    <name type="common">central bearded dragon</name>
    <dbReference type="NCBI Taxonomy" id="103695"/>
    <lineage>
        <taxon>Eukaryota</taxon>
        <taxon>Metazoa</taxon>
        <taxon>Chordata</taxon>
        <taxon>Craniata</taxon>
        <taxon>Vertebrata</taxon>
        <taxon>Euteleostomi</taxon>
        <taxon>Lepidosauria</taxon>
        <taxon>Squamata</taxon>
        <taxon>Bifurcata</taxon>
        <taxon>Unidentata</taxon>
        <taxon>Episquamata</taxon>
        <taxon>Toxicofera</taxon>
        <taxon>Iguania</taxon>
        <taxon>Acrodonta</taxon>
        <taxon>Agamidae</taxon>
        <taxon>Amphibolurinae</taxon>
        <taxon>Pogona</taxon>
    </lineage>
</organism>
<dbReference type="RefSeq" id="XP_072840339.1">
    <property type="nucleotide sequence ID" value="XM_072984238.1"/>
</dbReference>
<name>A0ABM5F4K8_9SAUR</name>
<sequence>MQGVKTVLAMSTQDYLLHKLPTFCNLSPPFIPHDHFFPPIRFPVKSLLAAVLGNHPADTSAKDIGTQAGAACPGLFGRSGPALDLTVSLFFPILARRSVVPGAYPEFAMGCHCWLGLALLLVVAAPSSPTGDVAMTERQAAHVWAPCPQEDSAAAREEERRLTPTFSTCMLRCASRAMSGMVGNKRILRLYEGRQGEDHEFCWVLRLRCQEGERLTKAFLFFNLEQPLNVSQLPSYRLLLTTPPAQRQHLPPWQGNWATRLLSTKACGVHFDVTEPFRRAEGGQDAEMCVQAICPKEGVWGAFQLGLQCPPFLATLWRSLLRPDG</sequence>